<dbReference type="EMBL" id="JARPUR010000001">
    <property type="protein sequence ID" value="KAK4884978.1"/>
    <property type="molecule type" value="Genomic_DNA"/>
</dbReference>
<dbReference type="InterPro" id="IPR006578">
    <property type="entry name" value="MADF-dom"/>
</dbReference>
<dbReference type="AlphaFoldDB" id="A0AAN7PG49"/>
<sequence length="689" mass="77971">MEEGATATIEEVVAATVKALHENGSYEKTLKCSNNEISALLPTFSGDATEDIENWLNRVEAVQITYGVDERIMQLIMVTKLTKAALNWYHSKVLWVVKDPRYHNKNARHQALEVIVNELKELRPSTTVNEVKTKFNSLRTQFNKEVKLRSIPSGAGAEVVKINMWCFKDMLFLQDQSVARSSFSNLPQQAGCSSWAETIEMNEEEVEDKCEDEPSPEIENVDTSNTENSNGSTKNNELTIYDIQENEVFISDTSSIVANSGSDIDTVHSADENETNEITFIEGNVNIETKLTFDNFWAFAKLMKSHCRVSSNMIRYLIEVPLYLENKYELYQLTPIPTFINQQMVTLNIPQKLVCKDNDKIYDTKNCVFNKGYYCESNFMETNECINQLFQNQLQLQKCNYHVIENDFHIYQIENSPYVIVVSPDEKLINIECPNYSKKINLKGIYKFNNKEDCKINDIYFSKQILGQELVFENLKLTELNNNVINTSSVIELKNIKNMYIKSGNNPLIKEIQVENNHHIYTLYVTGCGPKITIMCKDLEEKLLAILKLAICGLSLIHDCNDLPQTLPATVMPVSSVQQITDTSVLPVSSSQQALDAVILLVSLSSACEDIEGSNLLIQKNPKVVEDSEMQIVSEVSIASGSSVKDTEEATNQFYNIKVGYLDANFIAFKKIPRPSQAASQRVVEKGHT</sequence>
<dbReference type="Proteomes" id="UP001353858">
    <property type="component" value="Unassembled WGS sequence"/>
</dbReference>
<feature type="region of interest" description="Disordered" evidence="1">
    <location>
        <begin position="207"/>
        <end position="234"/>
    </location>
</feature>
<feature type="compositionally biased region" description="Polar residues" evidence="1">
    <location>
        <begin position="221"/>
        <end position="234"/>
    </location>
</feature>
<feature type="domain" description="MADF" evidence="2">
    <location>
        <begin position="90"/>
        <end position="173"/>
    </location>
</feature>
<organism evidence="3 4">
    <name type="scientific">Aquatica leii</name>
    <dbReference type="NCBI Taxonomy" id="1421715"/>
    <lineage>
        <taxon>Eukaryota</taxon>
        <taxon>Metazoa</taxon>
        <taxon>Ecdysozoa</taxon>
        <taxon>Arthropoda</taxon>
        <taxon>Hexapoda</taxon>
        <taxon>Insecta</taxon>
        <taxon>Pterygota</taxon>
        <taxon>Neoptera</taxon>
        <taxon>Endopterygota</taxon>
        <taxon>Coleoptera</taxon>
        <taxon>Polyphaga</taxon>
        <taxon>Elateriformia</taxon>
        <taxon>Elateroidea</taxon>
        <taxon>Lampyridae</taxon>
        <taxon>Luciolinae</taxon>
        <taxon>Aquatica</taxon>
    </lineage>
</organism>
<keyword evidence="4" id="KW-1185">Reference proteome</keyword>
<evidence type="ECO:0000313" key="4">
    <source>
        <dbReference type="Proteomes" id="UP001353858"/>
    </source>
</evidence>
<dbReference type="Pfam" id="PF10545">
    <property type="entry name" value="MADF_DNA_bdg"/>
    <property type="match status" value="1"/>
</dbReference>
<dbReference type="SMART" id="SM00595">
    <property type="entry name" value="MADF"/>
    <property type="match status" value="1"/>
</dbReference>
<protein>
    <recommendedName>
        <fullName evidence="2">MADF domain-containing protein</fullName>
    </recommendedName>
</protein>
<dbReference type="PANTHER" id="PTHR21505">
    <property type="entry name" value="MADF DOMAIN-CONTAINING PROTEIN-RELATED"/>
    <property type="match status" value="1"/>
</dbReference>
<feature type="compositionally biased region" description="Acidic residues" evidence="1">
    <location>
        <begin position="207"/>
        <end position="220"/>
    </location>
</feature>
<name>A0AAN7PG49_9COLE</name>
<evidence type="ECO:0000259" key="2">
    <source>
        <dbReference type="Pfam" id="PF10545"/>
    </source>
</evidence>
<evidence type="ECO:0000256" key="1">
    <source>
        <dbReference type="SAM" id="MobiDB-lite"/>
    </source>
</evidence>
<proteinExistence type="predicted"/>
<accession>A0AAN7PG49</accession>
<dbReference type="PANTHER" id="PTHR21505:SF12">
    <property type="entry name" value="MADF DOMAIN-CONTAINING PROTEIN-RELATED"/>
    <property type="match status" value="1"/>
</dbReference>
<gene>
    <name evidence="3" type="ORF">RN001_001249</name>
</gene>
<comment type="caution">
    <text evidence="3">The sequence shown here is derived from an EMBL/GenBank/DDBJ whole genome shotgun (WGS) entry which is preliminary data.</text>
</comment>
<reference evidence="4" key="1">
    <citation type="submission" date="2023-01" db="EMBL/GenBank/DDBJ databases">
        <title>Key to firefly adult light organ development and bioluminescence: homeobox transcription factors regulate luciferase expression and transportation to peroxisome.</title>
        <authorList>
            <person name="Fu X."/>
        </authorList>
    </citation>
    <scope>NUCLEOTIDE SEQUENCE [LARGE SCALE GENOMIC DNA]</scope>
</reference>
<evidence type="ECO:0000313" key="3">
    <source>
        <dbReference type="EMBL" id="KAK4884978.1"/>
    </source>
</evidence>